<sequence>MADLLAKRGLPHPNFCPLCDQEQETMQHLLISCVFSREIWTIVFTSLGMQALIPQPDGKSFSGWWSGAVIQVPKEVKKGLNSLVILVAWKIWKHRNDCVFEGISPNVSLVCRKIVQEGNLWRLAGNAALGLLCASGQD</sequence>
<keyword evidence="3" id="KW-1185">Reference proteome</keyword>
<dbReference type="Pfam" id="PF13966">
    <property type="entry name" value="zf-RVT"/>
    <property type="match status" value="1"/>
</dbReference>
<feature type="domain" description="Reverse transcriptase zinc-binding" evidence="1">
    <location>
        <begin position="2"/>
        <end position="40"/>
    </location>
</feature>
<dbReference type="InterPro" id="IPR026960">
    <property type="entry name" value="RVT-Znf"/>
</dbReference>
<dbReference type="EMBL" id="CP144753">
    <property type="protein sequence ID" value="WVZ93822.1"/>
    <property type="molecule type" value="Genomic_DNA"/>
</dbReference>
<proteinExistence type="predicted"/>
<name>A0AAQ3XEX6_PASNO</name>
<reference evidence="2 3" key="1">
    <citation type="submission" date="2024-02" db="EMBL/GenBank/DDBJ databases">
        <title>High-quality chromosome-scale genome assembly of Pensacola bahiagrass (Paspalum notatum Flugge var. saurae).</title>
        <authorList>
            <person name="Vega J.M."/>
            <person name="Podio M."/>
            <person name="Orjuela J."/>
            <person name="Siena L.A."/>
            <person name="Pessino S.C."/>
            <person name="Combes M.C."/>
            <person name="Mariac C."/>
            <person name="Albertini E."/>
            <person name="Pupilli F."/>
            <person name="Ortiz J.P.A."/>
            <person name="Leblanc O."/>
        </authorList>
    </citation>
    <scope>NUCLEOTIDE SEQUENCE [LARGE SCALE GENOMIC DNA]</scope>
    <source>
        <strain evidence="2">R1</strain>
        <tissue evidence="2">Leaf</tissue>
    </source>
</reference>
<organism evidence="2 3">
    <name type="scientific">Paspalum notatum var. saurae</name>
    <dbReference type="NCBI Taxonomy" id="547442"/>
    <lineage>
        <taxon>Eukaryota</taxon>
        <taxon>Viridiplantae</taxon>
        <taxon>Streptophyta</taxon>
        <taxon>Embryophyta</taxon>
        <taxon>Tracheophyta</taxon>
        <taxon>Spermatophyta</taxon>
        <taxon>Magnoliopsida</taxon>
        <taxon>Liliopsida</taxon>
        <taxon>Poales</taxon>
        <taxon>Poaceae</taxon>
        <taxon>PACMAD clade</taxon>
        <taxon>Panicoideae</taxon>
        <taxon>Andropogonodae</taxon>
        <taxon>Paspaleae</taxon>
        <taxon>Paspalinae</taxon>
        <taxon>Paspalum</taxon>
    </lineage>
</organism>
<gene>
    <name evidence="2" type="ORF">U9M48_039777</name>
</gene>
<dbReference type="PANTHER" id="PTHR47746:SF40">
    <property type="entry name" value="OS04G0563550 PROTEIN"/>
    <property type="match status" value="1"/>
</dbReference>
<evidence type="ECO:0000313" key="2">
    <source>
        <dbReference type="EMBL" id="WVZ93822.1"/>
    </source>
</evidence>
<protein>
    <recommendedName>
        <fullName evidence="1">Reverse transcriptase zinc-binding domain-containing protein</fullName>
    </recommendedName>
</protein>
<dbReference type="AlphaFoldDB" id="A0AAQ3XEX6"/>
<dbReference type="Proteomes" id="UP001341281">
    <property type="component" value="Chromosome 09"/>
</dbReference>
<accession>A0AAQ3XEX6</accession>
<dbReference type="PANTHER" id="PTHR47746">
    <property type="entry name" value="ZF-RVT DOMAIN-CONTAINING PROTEIN"/>
    <property type="match status" value="1"/>
</dbReference>
<evidence type="ECO:0000259" key="1">
    <source>
        <dbReference type="Pfam" id="PF13966"/>
    </source>
</evidence>
<evidence type="ECO:0000313" key="3">
    <source>
        <dbReference type="Proteomes" id="UP001341281"/>
    </source>
</evidence>